<dbReference type="EMBL" id="GGMR01017556">
    <property type="protein sequence ID" value="MBY30175.1"/>
    <property type="molecule type" value="Transcribed_RNA"/>
</dbReference>
<gene>
    <name evidence="1" type="ORF">g.84043</name>
</gene>
<organism evidence="1">
    <name type="scientific">Schizaphis graminum</name>
    <name type="common">Green bug aphid</name>
    <dbReference type="NCBI Taxonomy" id="13262"/>
    <lineage>
        <taxon>Eukaryota</taxon>
        <taxon>Metazoa</taxon>
        <taxon>Ecdysozoa</taxon>
        <taxon>Arthropoda</taxon>
        <taxon>Hexapoda</taxon>
        <taxon>Insecta</taxon>
        <taxon>Pterygota</taxon>
        <taxon>Neoptera</taxon>
        <taxon>Paraneoptera</taxon>
        <taxon>Hemiptera</taxon>
        <taxon>Sternorrhyncha</taxon>
        <taxon>Aphidomorpha</taxon>
        <taxon>Aphidoidea</taxon>
        <taxon>Aphididae</taxon>
        <taxon>Aphidini</taxon>
        <taxon>Schizaphis</taxon>
    </lineage>
</organism>
<proteinExistence type="predicted"/>
<accession>A0A2S2PL85</accession>
<sequence>MIPSTPNAVFSPNTQVWKVNELNEYEKTEMALNFQTVFKSPGKWHISSTYNQTKDPEELKQVTKTLFLNDNTKSVNGDGVTSKSKDNFHSSVNPDGGGVFMSSHDFQKFTFSALTHLKYDMSAMMHIIKDTNEKVQALVSKTNTNLISTISPSQNSIDMNMFPLTTDDELLAVEIKIDDLHYRNELVMMKEK</sequence>
<name>A0A2S2PL85_SCHGA</name>
<protein>
    <submittedName>
        <fullName evidence="1">Uncharacterized protein</fullName>
    </submittedName>
</protein>
<dbReference type="AlphaFoldDB" id="A0A2S2PL85"/>
<evidence type="ECO:0000313" key="1">
    <source>
        <dbReference type="EMBL" id="MBY30175.1"/>
    </source>
</evidence>
<reference evidence="1" key="1">
    <citation type="submission" date="2018-04" db="EMBL/GenBank/DDBJ databases">
        <title>Transcriptome of Schizaphis graminum biotype I.</title>
        <authorList>
            <person name="Scully E.D."/>
            <person name="Geib S.M."/>
            <person name="Palmer N.A."/>
            <person name="Koch K."/>
            <person name="Bradshaw J."/>
            <person name="Heng-Moss T."/>
            <person name="Sarath G."/>
        </authorList>
    </citation>
    <scope>NUCLEOTIDE SEQUENCE</scope>
</reference>